<dbReference type="Proteomes" id="UP001239522">
    <property type="component" value="Chromosome"/>
</dbReference>
<reference evidence="3 4" key="1">
    <citation type="submission" date="2023-03" db="EMBL/GenBank/DDBJ databases">
        <title>Isolation and description of six Streptomyces strains from soil environments, able to metabolize different microbial glucans.</title>
        <authorList>
            <person name="Widen T."/>
            <person name="Larsbrink J."/>
        </authorList>
    </citation>
    <scope>NUCLEOTIDE SEQUENCE [LARGE SCALE GENOMIC DNA]</scope>
    <source>
        <strain evidence="3 4">Mut1</strain>
    </source>
</reference>
<proteinExistence type="predicted"/>
<evidence type="ECO:0000313" key="4">
    <source>
        <dbReference type="Proteomes" id="UP001239522"/>
    </source>
</evidence>
<dbReference type="EMBL" id="CP120997">
    <property type="protein sequence ID" value="WLQ34521.1"/>
    <property type="molecule type" value="Genomic_DNA"/>
</dbReference>
<protein>
    <submittedName>
        <fullName evidence="3">DUF4253 domain-containing protein</fullName>
    </submittedName>
</protein>
<accession>A0ABY9HJ02</accession>
<sequence>MATLPNALRSPADAGLELPPGTLVDTTIDETWHEPLLWYADGPATPGVWAELRTAGRPAGLLPVLVDGGRRAAWPEDWDLDPASTSYPGDHDAETVLTRAWEAHESDEPGLVDSDGAWPGLAPSPSEAGPDEPDALAAEIADQLTAPGSPMAGIRIALVPARRSADIPAAIGWSGPANHENDVARLSAVLRSWEDRYGARVLVLGFDTLVLSVSRPPTTLAEAEALAAEHFAFCPDNIQQSSLDTLRAYAETALLKQETWAFWWD</sequence>
<feature type="domain" description="DUF4253" evidence="2">
    <location>
        <begin position="155"/>
        <end position="265"/>
    </location>
</feature>
<dbReference type="InterPro" id="IPR025349">
    <property type="entry name" value="DUF4253"/>
</dbReference>
<keyword evidence="4" id="KW-1185">Reference proteome</keyword>
<evidence type="ECO:0000256" key="1">
    <source>
        <dbReference type="SAM" id="MobiDB-lite"/>
    </source>
</evidence>
<name>A0ABY9HJ02_9ACTN</name>
<feature type="region of interest" description="Disordered" evidence="1">
    <location>
        <begin position="105"/>
        <end position="133"/>
    </location>
</feature>
<evidence type="ECO:0000259" key="2">
    <source>
        <dbReference type="Pfam" id="PF14062"/>
    </source>
</evidence>
<gene>
    <name evidence="3" type="ORF">P8A18_14230</name>
</gene>
<dbReference type="Pfam" id="PF14062">
    <property type="entry name" value="DUF4253"/>
    <property type="match status" value="1"/>
</dbReference>
<organism evidence="3 4">
    <name type="scientific">Streptomyces castrisilvae</name>
    <dbReference type="NCBI Taxonomy" id="3033811"/>
    <lineage>
        <taxon>Bacteria</taxon>
        <taxon>Bacillati</taxon>
        <taxon>Actinomycetota</taxon>
        <taxon>Actinomycetes</taxon>
        <taxon>Kitasatosporales</taxon>
        <taxon>Streptomycetaceae</taxon>
        <taxon>Streptomyces</taxon>
    </lineage>
</organism>
<dbReference type="RefSeq" id="WP_306054750.1">
    <property type="nucleotide sequence ID" value="NZ_CP120997.1"/>
</dbReference>
<evidence type="ECO:0000313" key="3">
    <source>
        <dbReference type="EMBL" id="WLQ34521.1"/>
    </source>
</evidence>